<organism evidence="1 2">
    <name type="scientific">Rariglobus hedericola</name>
    <dbReference type="NCBI Taxonomy" id="2597822"/>
    <lineage>
        <taxon>Bacteria</taxon>
        <taxon>Pseudomonadati</taxon>
        <taxon>Verrucomicrobiota</taxon>
        <taxon>Opitutia</taxon>
        <taxon>Opitutales</taxon>
        <taxon>Opitutaceae</taxon>
        <taxon>Rariglobus</taxon>
    </lineage>
</organism>
<gene>
    <name evidence="1" type="ORF">FPL22_10830</name>
</gene>
<keyword evidence="2" id="KW-1185">Reference proteome</keyword>
<comment type="caution">
    <text evidence="1">The sequence shown here is derived from an EMBL/GenBank/DDBJ whole genome shotgun (WGS) entry which is preliminary data.</text>
</comment>
<dbReference type="EMBL" id="VMBG01000002">
    <property type="protein sequence ID" value="TSJ76616.1"/>
    <property type="molecule type" value="Genomic_DNA"/>
</dbReference>
<dbReference type="AlphaFoldDB" id="A0A556QJ05"/>
<accession>A0A556QJ05</accession>
<protein>
    <submittedName>
        <fullName evidence="1">Type II toxin-antitoxin system RelE/ParE family toxin</fullName>
    </submittedName>
</protein>
<reference evidence="1 2" key="1">
    <citation type="submission" date="2019-07" db="EMBL/GenBank/DDBJ databases">
        <title>Description of 53C-WASEF.</title>
        <authorList>
            <person name="Pitt A."/>
            <person name="Hahn M.W."/>
        </authorList>
    </citation>
    <scope>NUCLEOTIDE SEQUENCE [LARGE SCALE GENOMIC DNA]</scope>
    <source>
        <strain evidence="1 2">53C-WASEF</strain>
    </source>
</reference>
<evidence type="ECO:0000313" key="1">
    <source>
        <dbReference type="EMBL" id="TSJ76616.1"/>
    </source>
</evidence>
<dbReference type="InterPro" id="IPR035093">
    <property type="entry name" value="RelE/ParE_toxin_dom_sf"/>
</dbReference>
<proteinExistence type="predicted"/>
<dbReference type="RefSeq" id="WP_144230373.1">
    <property type="nucleotide sequence ID" value="NZ_CBCRVV010000029.1"/>
</dbReference>
<dbReference type="Gene3D" id="3.30.2310.20">
    <property type="entry name" value="RelE-like"/>
    <property type="match status" value="1"/>
</dbReference>
<dbReference type="Proteomes" id="UP000315648">
    <property type="component" value="Unassembled WGS sequence"/>
</dbReference>
<sequence>MYQVTFSEQSMLELNKLDKLQQLEAIEPISSLKPADLEHPREPLGTFTRAGHTLYRLRAGDHRFYFETRGTEAIHVLYILHKNSLEDFLLRNKLPVSESQLAEQDSKFWKYLESLTKK</sequence>
<dbReference type="SUPFAM" id="SSF143011">
    <property type="entry name" value="RelE-like"/>
    <property type="match status" value="1"/>
</dbReference>
<name>A0A556QJ05_9BACT</name>
<dbReference type="OrthoDB" id="193331at2"/>
<evidence type="ECO:0000313" key="2">
    <source>
        <dbReference type="Proteomes" id="UP000315648"/>
    </source>
</evidence>